<dbReference type="EMBL" id="JAPFCC010000001">
    <property type="protein sequence ID" value="MCW7553648.1"/>
    <property type="molecule type" value="Genomic_DNA"/>
</dbReference>
<reference evidence="1 2" key="1">
    <citation type="submission" date="2022-10" db="EMBL/GenBank/DDBJ databases">
        <title>High-quality genome sequences of two octocoral-associated bacteria, Endozoicomonas euniceicola EF212 and Endozoicomonas gorgoniicola PS125.</title>
        <authorList>
            <person name="Chiou Y.-J."/>
            <person name="Chen Y.-H."/>
        </authorList>
    </citation>
    <scope>NUCLEOTIDE SEQUENCE [LARGE SCALE GENOMIC DNA]</scope>
    <source>
        <strain evidence="1 2">PS125</strain>
    </source>
</reference>
<dbReference type="RefSeq" id="WP_262568466.1">
    <property type="nucleotide sequence ID" value="NZ_JAPFCC010000001.1"/>
</dbReference>
<dbReference type="Pfam" id="PF09684">
    <property type="entry name" value="Tail_P2_I"/>
    <property type="match status" value="1"/>
</dbReference>
<comment type="caution">
    <text evidence="1">The sequence shown here is derived from an EMBL/GenBank/DDBJ whole genome shotgun (WGS) entry which is preliminary data.</text>
</comment>
<dbReference type="NCBIfam" id="TIGR01634">
    <property type="entry name" value="tail_P2_I"/>
    <property type="match status" value="1"/>
</dbReference>
<dbReference type="InterPro" id="IPR006521">
    <property type="entry name" value="Tail_protein_I"/>
</dbReference>
<evidence type="ECO:0000313" key="1">
    <source>
        <dbReference type="EMBL" id="MCW7553648.1"/>
    </source>
</evidence>
<keyword evidence="2" id="KW-1185">Reference proteome</keyword>
<protein>
    <submittedName>
        <fullName evidence="1">Phage tail protein I</fullName>
    </submittedName>
</protein>
<accession>A0ABT3MX63</accession>
<organism evidence="1 2">
    <name type="scientific">Endozoicomonas gorgoniicola</name>
    <dbReference type="NCBI Taxonomy" id="1234144"/>
    <lineage>
        <taxon>Bacteria</taxon>
        <taxon>Pseudomonadati</taxon>
        <taxon>Pseudomonadota</taxon>
        <taxon>Gammaproteobacteria</taxon>
        <taxon>Oceanospirillales</taxon>
        <taxon>Endozoicomonadaceae</taxon>
        <taxon>Endozoicomonas</taxon>
    </lineage>
</organism>
<dbReference type="Proteomes" id="UP001209854">
    <property type="component" value="Unassembled WGS sequence"/>
</dbReference>
<proteinExistence type="predicted"/>
<name>A0ABT3MX63_9GAMM</name>
<dbReference type="Gene3D" id="2.60.120.260">
    <property type="entry name" value="Galactose-binding domain-like"/>
    <property type="match status" value="1"/>
</dbReference>
<evidence type="ECO:0000313" key="2">
    <source>
        <dbReference type="Proteomes" id="UP001209854"/>
    </source>
</evidence>
<sequence length="352" mass="39642">MVDLLPPSATPQERALAKLDERLDKLPVPHRDLWNPDTCPLHLLPYLAFHYSVDQWNDNWPEHIKRQSLKDALYQHRIKGSLQAVENAIARFGTTANITEWWQQSPKGLPHTFSVDISAQDNERQLPVFEIGTGDDVWLFCGQAIPVQTSRVYRVRFKVRQTVDNSGSDRVYAGVATLDKDFNALTGGPGFNRYCCVVGRSITTADGWQVFEGEITGEGNANHNQFRPDTAYIRPMFIVNYNGGTGTAQVAELECWDLFENRQLVPNPRFENGKQGWSTRYTGKTVPDNAPGTIKTAAFRPDADLQDDIINAIKQAKPLRSDFNFNVGTVHAAPLELSAHVHQVVLSRETWE</sequence>
<gene>
    <name evidence="1" type="ORF">NX722_13625</name>
</gene>